<gene>
    <name evidence="6" type="ORF">BCR41DRAFT_390557</name>
</gene>
<dbReference type="Proteomes" id="UP000193648">
    <property type="component" value="Unassembled WGS sequence"/>
</dbReference>
<dbReference type="FunCoup" id="A0A1Y2G6E9">
    <property type="interactions" value="22"/>
</dbReference>
<dbReference type="InterPro" id="IPR008942">
    <property type="entry name" value="ENTH_VHS"/>
</dbReference>
<dbReference type="Pfam" id="PF03127">
    <property type="entry name" value="GAT"/>
    <property type="match status" value="1"/>
</dbReference>
<evidence type="ECO:0000256" key="1">
    <source>
        <dbReference type="ARBA" id="ARBA00022448"/>
    </source>
</evidence>
<dbReference type="GO" id="GO:0007034">
    <property type="term" value="P:vacuolar transport"/>
    <property type="evidence" value="ECO:0007669"/>
    <property type="project" value="UniProtKB-ARBA"/>
</dbReference>
<comment type="caution">
    <text evidence="6">The sequence shown here is derived from an EMBL/GenBank/DDBJ whole genome shotgun (WGS) entry which is preliminary data.</text>
</comment>
<dbReference type="SUPFAM" id="SSF89009">
    <property type="entry name" value="GAT-like domain"/>
    <property type="match status" value="1"/>
</dbReference>
<dbReference type="GO" id="GO:0035091">
    <property type="term" value="F:phosphatidylinositol binding"/>
    <property type="evidence" value="ECO:0007669"/>
    <property type="project" value="InterPro"/>
</dbReference>
<dbReference type="EMBL" id="MCFF01000072">
    <property type="protein sequence ID" value="ORY98249.1"/>
    <property type="molecule type" value="Genomic_DNA"/>
</dbReference>
<protein>
    <recommendedName>
        <fullName evidence="8">VHS domain-containing protein</fullName>
    </recommendedName>
</protein>
<feature type="domain" description="GAT" evidence="5">
    <location>
        <begin position="167"/>
        <end position="260"/>
    </location>
</feature>
<reference evidence="6 7" key="1">
    <citation type="submission" date="2016-07" db="EMBL/GenBank/DDBJ databases">
        <title>Pervasive Adenine N6-methylation of Active Genes in Fungi.</title>
        <authorList>
            <consortium name="DOE Joint Genome Institute"/>
            <person name="Mondo S.J."/>
            <person name="Dannebaum R.O."/>
            <person name="Kuo R.C."/>
            <person name="Labutti K."/>
            <person name="Haridas S."/>
            <person name="Kuo A."/>
            <person name="Salamov A."/>
            <person name="Ahrendt S.R."/>
            <person name="Lipzen A."/>
            <person name="Sullivan W."/>
            <person name="Andreopoulos W.B."/>
            <person name="Clum A."/>
            <person name="Lindquist E."/>
            <person name="Daum C."/>
            <person name="Ramamoorthy G.K."/>
            <person name="Gryganskyi A."/>
            <person name="Culley D."/>
            <person name="Magnuson J.K."/>
            <person name="James T.Y."/>
            <person name="O'Malley M.A."/>
            <person name="Stajich J.E."/>
            <person name="Spatafora J.W."/>
            <person name="Visel A."/>
            <person name="Grigoriev I.V."/>
        </authorList>
    </citation>
    <scope>NUCLEOTIDE SEQUENCE [LARGE SCALE GENOMIC DNA]</scope>
    <source>
        <strain evidence="6 7">NRRL 3116</strain>
    </source>
</reference>
<dbReference type="STRING" id="64571.A0A1Y2G6E9"/>
<evidence type="ECO:0000256" key="3">
    <source>
        <dbReference type="SAM" id="MobiDB-lite"/>
    </source>
</evidence>
<keyword evidence="2" id="KW-0653">Protein transport</keyword>
<dbReference type="GO" id="GO:0007015">
    <property type="term" value="P:actin filament organization"/>
    <property type="evidence" value="ECO:0007669"/>
    <property type="project" value="InterPro"/>
</dbReference>
<dbReference type="InterPro" id="IPR004152">
    <property type="entry name" value="GAT_dom"/>
</dbReference>
<name>A0A1Y2G6E9_9FUNG</name>
<dbReference type="InParanoid" id="A0A1Y2G6E9"/>
<dbReference type="InterPro" id="IPR002014">
    <property type="entry name" value="VHS_dom"/>
</dbReference>
<feature type="domain" description="VHS" evidence="4">
    <location>
        <begin position="25"/>
        <end position="145"/>
    </location>
</feature>
<dbReference type="GO" id="GO:0030479">
    <property type="term" value="C:actin cortical patch"/>
    <property type="evidence" value="ECO:0007669"/>
    <property type="project" value="TreeGrafter"/>
</dbReference>
<dbReference type="SMART" id="SM00288">
    <property type="entry name" value="VHS"/>
    <property type="match status" value="1"/>
</dbReference>
<accession>A0A1Y2G6E9</accession>
<dbReference type="GO" id="GO:0015031">
    <property type="term" value="P:protein transport"/>
    <property type="evidence" value="ECO:0007669"/>
    <property type="project" value="UniProtKB-KW"/>
</dbReference>
<organism evidence="6 7">
    <name type="scientific">Lobosporangium transversale</name>
    <dbReference type="NCBI Taxonomy" id="64571"/>
    <lineage>
        <taxon>Eukaryota</taxon>
        <taxon>Fungi</taxon>
        <taxon>Fungi incertae sedis</taxon>
        <taxon>Mucoromycota</taxon>
        <taxon>Mortierellomycotina</taxon>
        <taxon>Mortierellomycetes</taxon>
        <taxon>Mortierellales</taxon>
        <taxon>Mortierellaceae</taxon>
        <taxon>Lobosporangium</taxon>
    </lineage>
</organism>
<dbReference type="Pfam" id="PF00790">
    <property type="entry name" value="VHS"/>
    <property type="match status" value="1"/>
</dbReference>
<dbReference type="Gene3D" id="1.20.58.160">
    <property type="match status" value="1"/>
</dbReference>
<dbReference type="PANTHER" id="PTHR47789:SF1">
    <property type="entry name" value="LAS SEVENTEEN-BINDING PROTEIN 5"/>
    <property type="match status" value="1"/>
</dbReference>
<dbReference type="OrthoDB" id="10255964at2759"/>
<dbReference type="PROSITE" id="PS50179">
    <property type="entry name" value="VHS"/>
    <property type="match status" value="1"/>
</dbReference>
<feature type="region of interest" description="Disordered" evidence="3">
    <location>
        <begin position="368"/>
        <end position="397"/>
    </location>
</feature>
<evidence type="ECO:0000313" key="7">
    <source>
        <dbReference type="Proteomes" id="UP000193648"/>
    </source>
</evidence>
<dbReference type="InterPro" id="IPR045007">
    <property type="entry name" value="LSB5"/>
</dbReference>
<dbReference type="CDD" id="cd21383">
    <property type="entry name" value="GAT_GGA_Tom1-like"/>
    <property type="match status" value="1"/>
</dbReference>
<dbReference type="GeneID" id="33570084"/>
<feature type="compositionally biased region" description="Polar residues" evidence="3">
    <location>
        <begin position="371"/>
        <end position="380"/>
    </location>
</feature>
<evidence type="ECO:0000259" key="5">
    <source>
        <dbReference type="PROSITE" id="PS50909"/>
    </source>
</evidence>
<evidence type="ECO:0000313" key="6">
    <source>
        <dbReference type="EMBL" id="ORY98249.1"/>
    </source>
</evidence>
<proteinExistence type="predicted"/>
<feature type="compositionally biased region" description="Low complexity" evidence="3">
    <location>
        <begin position="382"/>
        <end position="397"/>
    </location>
</feature>
<dbReference type="Gene3D" id="1.25.40.90">
    <property type="match status" value="1"/>
</dbReference>
<evidence type="ECO:0000259" key="4">
    <source>
        <dbReference type="PROSITE" id="PS50179"/>
    </source>
</evidence>
<dbReference type="RefSeq" id="XP_021875678.1">
    <property type="nucleotide sequence ID" value="XM_022028241.1"/>
</dbReference>
<keyword evidence="7" id="KW-1185">Reference proteome</keyword>
<evidence type="ECO:0000256" key="2">
    <source>
        <dbReference type="ARBA" id="ARBA00022927"/>
    </source>
</evidence>
<dbReference type="InterPro" id="IPR038425">
    <property type="entry name" value="GAT_sf"/>
</dbReference>
<dbReference type="GO" id="GO:0051666">
    <property type="term" value="P:actin cortical patch localization"/>
    <property type="evidence" value="ECO:0007669"/>
    <property type="project" value="TreeGrafter"/>
</dbReference>
<dbReference type="GO" id="GO:0006897">
    <property type="term" value="P:endocytosis"/>
    <property type="evidence" value="ECO:0007669"/>
    <property type="project" value="InterPro"/>
</dbReference>
<dbReference type="GO" id="GO:0043130">
    <property type="term" value="F:ubiquitin binding"/>
    <property type="evidence" value="ECO:0007669"/>
    <property type="project" value="InterPro"/>
</dbReference>
<keyword evidence="1" id="KW-0813">Transport</keyword>
<sequence>MGLFTTHSPIAVRIEIIANLAVIKNWQSVHDLCQYVNNEDNGAKEAARVLRKKLRTGTPQQQLNVISIIQSLIDGCGSKFKANLATEKFAAEISQVLISQSTNPHVKSRLMERLSVWSRAFSQDPGLAIIPQLHKQMLCLGIASNAAPNINSAAQPSPHPVMQSADKMVTQILQDTELAKSSAQMLIEAISFADPEIEAIEENELIKEFHSKCFTLHRGIQIYLQKAMETPHPHEECLAALLSCNEELLRAFAAHTQMLQRCQQDKLSRANSISHVGATTMHSGSISNVNPSPTTHTTNSAGQNETTIKIEVDSLLSRSQDPSVDPFADDVYRVSDSSNIATAIRNGKRVDVARNSDEISEKELLELIKSQSPSDSTKLNQAGPSSSSAATPASIPAVAVQVSPAV</sequence>
<dbReference type="PROSITE" id="PS50909">
    <property type="entry name" value="GAT"/>
    <property type="match status" value="1"/>
</dbReference>
<evidence type="ECO:0008006" key="8">
    <source>
        <dbReference type="Google" id="ProtNLM"/>
    </source>
</evidence>
<dbReference type="CDD" id="cd16980">
    <property type="entry name" value="VHS_Lsb5"/>
    <property type="match status" value="1"/>
</dbReference>
<dbReference type="AlphaFoldDB" id="A0A1Y2G6E9"/>
<dbReference type="SUPFAM" id="SSF48464">
    <property type="entry name" value="ENTH/VHS domain"/>
    <property type="match status" value="1"/>
</dbReference>
<feature type="region of interest" description="Disordered" evidence="3">
    <location>
        <begin position="281"/>
        <end position="305"/>
    </location>
</feature>
<dbReference type="PANTHER" id="PTHR47789">
    <property type="entry name" value="LAS SEVENTEEN-BINDING PROTEIN 5"/>
    <property type="match status" value="1"/>
</dbReference>